<evidence type="ECO:0000256" key="8">
    <source>
        <dbReference type="ARBA" id="ARBA00022801"/>
    </source>
</evidence>
<evidence type="ECO:0000259" key="14">
    <source>
        <dbReference type="Pfam" id="PF02225"/>
    </source>
</evidence>
<dbReference type="Pfam" id="PF17766">
    <property type="entry name" value="fn3_6"/>
    <property type="match status" value="1"/>
</dbReference>
<dbReference type="InterPro" id="IPR003137">
    <property type="entry name" value="PA_domain"/>
</dbReference>
<dbReference type="CDD" id="cd04852">
    <property type="entry name" value="Peptidases_S8_3"/>
    <property type="match status" value="1"/>
</dbReference>
<dbReference type="PROSITE" id="PS51892">
    <property type="entry name" value="SUBTILASE"/>
    <property type="match status" value="1"/>
</dbReference>
<dbReference type="InterPro" id="IPR041469">
    <property type="entry name" value="Subtilisin-like_FN3"/>
</dbReference>
<keyword evidence="5" id="KW-0964">Secreted</keyword>
<evidence type="ECO:0000256" key="11">
    <source>
        <dbReference type="PIRSR" id="PIRSR615500-1"/>
    </source>
</evidence>
<dbReference type="GO" id="GO:0006508">
    <property type="term" value="P:proteolysis"/>
    <property type="evidence" value="ECO:0007669"/>
    <property type="project" value="UniProtKB-KW"/>
</dbReference>
<gene>
    <name evidence="18" type="primary">LOC101511930</name>
</gene>
<dbReference type="KEGG" id="cam:101511930"/>
<evidence type="ECO:0000256" key="6">
    <source>
        <dbReference type="ARBA" id="ARBA00022670"/>
    </source>
</evidence>
<feature type="domain" description="Inhibitor I9" evidence="15">
    <location>
        <begin position="46"/>
        <end position="123"/>
    </location>
</feature>
<dbReference type="InterPro" id="IPR036852">
    <property type="entry name" value="Peptidase_S8/S53_dom_sf"/>
</dbReference>
<feature type="domain" description="PA" evidence="14">
    <location>
        <begin position="375"/>
        <end position="470"/>
    </location>
</feature>
<dbReference type="Gene3D" id="3.50.30.30">
    <property type="match status" value="1"/>
</dbReference>
<evidence type="ECO:0000256" key="3">
    <source>
        <dbReference type="ARBA" id="ARBA00011073"/>
    </source>
</evidence>
<keyword evidence="10" id="KW-0325">Glycoprotein</keyword>
<reference evidence="17" key="1">
    <citation type="journal article" date="2013" name="Nat. Biotechnol.">
        <title>Draft genome sequence of chickpea (Cicer arietinum) provides a resource for trait improvement.</title>
        <authorList>
            <person name="Varshney R.K."/>
            <person name="Song C."/>
            <person name="Saxena R.K."/>
            <person name="Azam S."/>
            <person name="Yu S."/>
            <person name="Sharpe A.G."/>
            <person name="Cannon S."/>
            <person name="Baek J."/>
            <person name="Rosen B.D."/>
            <person name="Tar'an B."/>
            <person name="Millan T."/>
            <person name="Zhang X."/>
            <person name="Ramsay L.D."/>
            <person name="Iwata A."/>
            <person name="Wang Y."/>
            <person name="Nelson W."/>
            <person name="Farmer A.D."/>
            <person name="Gaur P.M."/>
            <person name="Soderlund C."/>
            <person name="Penmetsa R.V."/>
            <person name="Xu C."/>
            <person name="Bharti A.K."/>
            <person name="He W."/>
            <person name="Winter P."/>
            <person name="Zhao S."/>
            <person name="Hane J.K."/>
            <person name="Carrasquilla-Garcia N."/>
            <person name="Condie J.A."/>
            <person name="Upadhyaya H.D."/>
            <person name="Luo M.C."/>
            <person name="Thudi M."/>
            <person name="Gowda C.L."/>
            <person name="Singh N.P."/>
            <person name="Lichtenzveig J."/>
            <person name="Gali K.K."/>
            <person name="Rubio J."/>
            <person name="Nadarajan N."/>
            <person name="Dolezel J."/>
            <person name="Bansal K.C."/>
            <person name="Xu X."/>
            <person name="Edwards D."/>
            <person name="Zhang G."/>
            <person name="Kahl G."/>
            <person name="Gil J."/>
            <person name="Singh K.B."/>
            <person name="Datta S.K."/>
            <person name="Jackson S.A."/>
            <person name="Wang J."/>
            <person name="Cook D.R."/>
        </authorList>
    </citation>
    <scope>NUCLEOTIDE SEQUENCE [LARGE SCALE GENOMIC DNA]</scope>
    <source>
        <strain evidence="17">cv. CDC Frontier</strain>
    </source>
</reference>
<dbReference type="GO" id="GO:0009610">
    <property type="term" value="P:response to symbiotic fungus"/>
    <property type="evidence" value="ECO:0007669"/>
    <property type="project" value="UniProtKB-ARBA"/>
</dbReference>
<feature type="domain" description="Peptidase S8/S53" evidence="13">
    <location>
        <begin position="146"/>
        <end position="586"/>
    </location>
</feature>
<dbReference type="InterPro" id="IPR037045">
    <property type="entry name" value="S8pro/Inhibitor_I9_sf"/>
</dbReference>
<dbReference type="FunFam" id="3.50.30.30:FF:000005">
    <property type="entry name" value="subtilisin-like protease SBT1.5"/>
    <property type="match status" value="1"/>
</dbReference>
<dbReference type="PRINTS" id="PR00723">
    <property type="entry name" value="SUBTILISIN"/>
</dbReference>
<dbReference type="Gene3D" id="2.60.40.2310">
    <property type="match status" value="1"/>
</dbReference>
<comment type="subcellular location">
    <subcellularLocation>
        <location evidence="2">Secreted</location>
        <location evidence="2">Extracellular space</location>
        <location evidence="2">Apoplast</location>
    </subcellularLocation>
</comment>
<dbReference type="InterPro" id="IPR015500">
    <property type="entry name" value="Peptidase_S8_subtilisin-rel"/>
</dbReference>
<keyword evidence="4" id="KW-0052">Apoplast</keyword>
<dbReference type="Pfam" id="PF00082">
    <property type="entry name" value="Peptidase_S8"/>
    <property type="match status" value="1"/>
</dbReference>
<dbReference type="Proteomes" id="UP000087171">
    <property type="component" value="Chromosome Ca8"/>
</dbReference>
<evidence type="ECO:0000256" key="12">
    <source>
        <dbReference type="PROSITE-ProRule" id="PRU01240"/>
    </source>
</evidence>
<sequence>MEKIKYTVELALFVALIFMLNGINQITSSSLAAEKNQEHENENLMTYIVHVKKSENAATLQSQDLHEWFHSFLPQTSHKNRMVFTYRNVASGFAVKLTPEEAKSLQEKEEIVSARPERKLSLHTTHTPTFLGLKQGQGLWNYDNLGKGVIIGIIDTGINPFHPSFNDEGMAPPPAKWKGYCEFTRGRTCNNKLLGARNLVKSAMQELPNEDVFHGTHTAAEAAGRFVEDASVFGNAGGVAAGMAPNAHIAIYKVCTIIDEIGCPESAILAAMDMAIEDGVDVLSLSLGLGSLPFFEDSIAIGAFAATQNGIFVSCSAGNSGPDYSTLSNEAPWILTVGASTIDRKIVASAKLGDGEEYEGETLFQPKDFSQQLFPLVYAGSYGNSNQSETQTSDQSLCFPGSLKNVDLRGKVVLCDAGGGIPSDLKGQEVLNSGGVAMILANPEELGVSTFATPNVLPAVEVSYAAGLSIKSYINLTNTPTSTLLFKGTVIGDSLAPSVVTFSSRGPNQESPGILKPDIIGPGVNILAAWGISVDNKIPPYNIVSGTSMSCPHLSGIAALLKSSHPDWSPAAIKSAIMTTATTKNLAGLPIMDQRLLPADVFATGAGHVNPVKANDPGLVYDIKPEDYVSYLCGLGYSDKEIEIIIQWKVNCFDVKSIAEAELNYPSFSIRLGSDSQFYTRTLTNVGPVNSTYRVKIEEPLALGMSVNPTEITFSEVNQKVSYSVDFIPQGKENRGNATFAQGSITWVSDKHAVRVPISVIFK</sequence>
<organism evidence="17 18">
    <name type="scientific">Cicer arietinum</name>
    <name type="common">Chickpea</name>
    <name type="synonym">Garbanzo</name>
    <dbReference type="NCBI Taxonomy" id="3827"/>
    <lineage>
        <taxon>Eukaryota</taxon>
        <taxon>Viridiplantae</taxon>
        <taxon>Streptophyta</taxon>
        <taxon>Embryophyta</taxon>
        <taxon>Tracheophyta</taxon>
        <taxon>Spermatophyta</taxon>
        <taxon>Magnoliopsida</taxon>
        <taxon>eudicotyledons</taxon>
        <taxon>Gunneridae</taxon>
        <taxon>Pentapetalae</taxon>
        <taxon>rosids</taxon>
        <taxon>fabids</taxon>
        <taxon>Fabales</taxon>
        <taxon>Fabaceae</taxon>
        <taxon>Papilionoideae</taxon>
        <taxon>50 kb inversion clade</taxon>
        <taxon>NPAAA clade</taxon>
        <taxon>Hologalegina</taxon>
        <taxon>IRL clade</taxon>
        <taxon>Cicereae</taxon>
        <taxon>Cicer</taxon>
    </lineage>
</organism>
<feature type="domain" description="Subtilisin-like protease fibronectin type-III" evidence="16">
    <location>
        <begin position="662"/>
        <end position="760"/>
    </location>
</feature>
<evidence type="ECO:0000313" key="18">
    <source>
        <dbReference type="RefSeq" id="XP_004511627.1"/>
    </source>
</evidence>
<dbReference type="Pfam" id="PF02225">
    <property type="entry name" value="PA"/>
    <property type="match status" value="1"/>
</dbReference>
<dbReference type="InterPro" id="IPR045051">
    <property type="entry name" value="SBT"/>
</dbReference>
<keyword evidence="17" id="KW-1185">Reference proteome</keyword>
<dbReference type="AlphaFoldDB" id="A0A1S2YXR5"/>
<evidence type="ECO:0000256" key="7">
    <source>
        <dbReference type="ARBA" id="ARBA00022729"/>
    </source>
</evidence>
<comment type="function">
    <text evidence="1">Required for arbuscular mycorrhiza (AM) development during AM symbiosis with AM fungi (e.g. Glomeromycota intraradices).</text>
</comment>
<name>A0A1S2YXR5_CICAR</name>
<dbReference type="InterPro" id="IPR010259">
    <property type="entry name" value="S8pro/Inhibitor_I9"/>
</dbReference>
<keyword evidence="7" id="KW-0732">Signal</keyword>
<dbReference type="OrthoDB" id="206201at2759"/>
<protein>
    <submittedName>
        <fullName evidence="18">Subtilisin-like protease SBT1.7</fullName>
    </submittedName>
</protein>
<evidence type="ECO:0000256" key="10">
    <source>
        <dbReference type="ARBA" id="ARBA00023180"/>
    </source>
</evidence>
<feature type="active site" description="Charge relay system" evidence="11 12">
    <location>
        <position position="214"/>
    </location>
</feature>
<reference evidence="18" key="2">
    <citation type="submission" date="2025-08" db="UniProtKB">
        <authorList>
            <consortium name="RefSeq"/>
        </authorList>
    </citation>
    <scope>IDENTIFICATION</scope>
    <source>
        <tissue evidence="18">Etiolated seedlings</tissue>
    </source>
</reference>
<evidence type="ECO:0000259" key="16">
    <source>
        <dbReference type="Pfam" id="PF17766"/>
    </source>
</evidence>
<dbReference type="Gene3D" id="3.40.50.200">
    <property type="entry name" value="Peptidase S8/S53 domain"/>
    <property type="match status" value="1"/>
</dbReference>
<dbReference type="Gene3D" id="3.30.70.80">
    <property type="entry name" value="Peptidase S8 propeptide/proteinase inhibitor I9"/>
    <property type="match status" value="1"/>
</dbReference>
<keyword evidence="8 12" id="KW-0378">Hydrolase</keyword>
<evidence type="ECO:0000256" key="2">
    <source>
        <dbReference type="ARBA" id="ARBA00004271"/>
    </source>
</evidence>
<evidence type="ECO:0000259" key="15">
    <source>
        <dbReference type="Pfam" id="PF05922"/>
    </source>
</evidence>
<evidence type="ECO:0000256" key="5">
    <source>
        <dbReference type="ARBA" id="ARBA00022525"/>
    </source>
</evidence>
<dbReference type="eggNOG" id="ENOG502QPQR">
    <property type="taxonomic scope" value="Eukaryota"/>
</dbReference>
<dbReference type="Pfam" id="PF05922">
    <property type="entry name" value="Inhibitor_I9"/>
    <property type="match status" value="1"/>
</dbReference>
<evidence type="ECO:0000256" key="4">
    <source>
        <dbReference type="ARBA" id="ARBA00022523"/>
    </source>
</evidence>
<dbReference type="InterPro" id="IPR000209">
    <property type="entry name" value="Peptidase_S8/S53_dom"/>
</dbReference>
<dbReference type="GO" id="GO:0004252">
    <property type="term" value="F:serine-type endopeptidase activity"/>
    <property type="evidence" value="ECO:0007669"/>
    <property type="project" value="UniProtKB-UniRule"/>
</dbReference>
<evidence type="ECO:0000256" key="1">
    <source>
        <dbReference type="ARBA" id="ARBA00002076"/>
    </source>
</evidence>
<keyword evidence="9 12" id="KW-0720">Serine protease</keyword>
<dbReference type="PaxDb" id="3827-XP_004511627.1"/>
<proteinExistence type="inferred from homology"/>
<evidence type="ECO:0000259" key="13">
    <source>
        <dbReference type="Pfam" id="PF00082"/>
    </source>
</evidence>
<dbReference type="PANTHER" id="PTHR10795">
    <property type="entry name" value="PROPROTEIN CONVERTASE SUBTILISIN/KEXIN"/>
    <property type="match status" value="1"/>
</dbReference>
<dbReference type="GO" id="GO:0048046">
    <property type="term" value="C:apoplast"/>
    <property type="evidence" value="ECO:0007669"/>
    <property type="project" value="UniProtKB-SubCell"/>
</dbReference>
<dbReference type="CDD" id="cd02120">
    <property type="entry name" value="PA_subtilisin_like"/>
    <property type="match status" value="1"/>
</dbReference>
<dbReference type="InterPro" id="IPR034197">
    <property type="entry name" value="Peptidases_S8_3"/>
</dbReference>
<evidence type="ECO:0000256" key="9">
    <source>
        <dbReference type="ARBA" id="ARBA00022825"/>
    </source>
</evidence>
<dbReference type="GeneID" id="101511930"/>
<accession>A0A1S2YXR5</accession>
<dbReference type="InterPro" id="IPR023827">
    <property type="entry name" value="Peptidase_S8_Asp-AS"/>
</dbReference>
<dbReference type="RefSeq" id="XP_004511627.1">
    <property type="nucleotide sequence ID" value="XM_004511570.2"/>
</dbReference>
<evidence type="ECO:0000313" key="17">
    <source>
        <dbReference type="Proteomes" id="UP000087171"/>
    </source>
</evidence>
<feature type="active site" description="Charge relay system" evidence="11 12">
    <location>
        <position position="548"/>
    </location>
</feature>
<keyword evidence="6 12" id="KW-0645">Protease</keyword>
<comment type="similarity">
    <text evidence="3 12">Belongs to the peptidase S8 family.</text>
</comment>
<dbReference type="SUPFAM" id="SSF52743">
    <property type="entry name" value="Subtilisin-like"/>
    <property type="match status" value="1"/>
</dbReference>
<feature type="active site" description="Charge relay system" evidence="11 12">
    <location>
        <position position="155"/>
    </location>
</feature>
<dbReference type="PROSITE" id="PS00136">
    <property type="entry name" value="SUBTILASE_ASP"/>
    <property type="match status" value="1"/>
</dbReference>